<proteinExistence type="predicted"/>
<keyword evidence="2" id="KW-1185">Reference proteome</keyword>
<accession>A0ABT3BP61</accession>
<dbReference type="EMBL" id="JAOXHJ010000003">
    <property type="protein sequence ID" value="MCV3754052.1"/>
    <property type="molecule type" value="Genomic_DNA"/>
</dbReference>
<dbReference type="RefSeq" id="WP_263817856.1">
    <property type="nucleotide sequence ID" value="NZ_JAOXHJ010000003.1"/>
</dbReference>
<comment type="caution">
    <text evidence="1">The sequence shown here is derived from an EMBL/GenBank/DDBJ whole genome shotgun (WGS) entry which is preliminary data.</text>
</comment>
<sequence>MFYERVSLMRVFSKLNFITPKGQYKTGKGNIRTLENWVHNGNMLNYLLRVSASVVMPNDFLYGKQQVFAMDVNEKLKWF</sequence>
<organism evidence="1 2">
    <name type="scientific">Ureaplasma zalophigenitalium</name>
    <dbReference type="NCBI Taxonomy" id="907723"/>
    <lineage>
        <taxon>Bacteria</taxon>
        <taxon>Bacillati</taxon>
        <taxon>Mycoplasmatota</taxon>
        <taxon>Mycoplasmoidales</taxon>
        <taxon>Mycoplasmoidaceae</taxon>
        <taxon>Ureaplasma</taxon>
    </lineage>
</organism>
<evidence type="ECO:0000313" key="1">
    <source>
        <dbReference type="EMBL" id="MCV3754052.1"/>
    </source>
</evidence>
<name>A0ABT3BP61_9BACT</name>
<reference evidence="1 2" key="1">
    <citation type="journal article" date="2020" name="Int. J. Syst. Evol. Microbiol.">
        <title>Ureaplasma miroungigenitalium sp. nov. isolated from northern elephant seals (Mirounga angustirostris) and Ureaplasma zalophigenitalium sp. nov. isolated from California sea lions (Zalophus californianus).</title>
        <authorList>
            <person name="Volokhov D.V."/>
            <person name="Gulland F.M."/>
            <person name="Gao Y."/>
            <person name="Chizhikov V.E."/>
        </authorList>
    </citation>
    <scope>NUCLEOTIDE SEQUENCE [LARGE SCALE GENOMIC DNA]</scope>
    <source>
        <strain evidence="1 2">CSL7644-GEN</strain>
    </source>
</reference>
<gene>
    <name evidence="1" type="ORF">OF365_01565</name>
</gene>
<evidence type="ECO:0000313" key="2">
    <source>
        <dbReference type="Proteomes" id="UP001207252"/>
    </source>
</evidence>
<dbReference type="Proteomes" id="UP001207252">
    <property type="component" value="Unassembled WGS sequence"/>
</dbReference>
<protein>
    <submittedName>
        <fullName evidence="1">Uncharacterized protein</fullName>
    </submittedName>
</protein>